<organism evidence="1 2">
    <name type="scientific">Vibrio aestuarianus</name>
    <dbReference type="NCBI Taxonomy" id="28171"/>
    <lineage>
        <taxon>Bacteria</taxon>
        <taxon>Pseudomonadati</taxon>
        <taxon>Pseudomonadota</taxon>
        <taxon>Gammaproteobacteria</taxon>
        <taxon>Vibrionales</taxon>
        <taxon>Vibrionaceae</taxon>
        <taxon>Vibrio</taxon>
    </lineage>
</organism>
<gene>
    <name evidence="1" type="ORF">L9W94_02805</name>
</gene>
<reference evidence="1" key="1">
    <citation type="submission" date="2022-02" db="EMBL/GenBank/DDBJ databases">
        <title>Emergence and expansion in Europe of a Vibrio aestuarianus clonal complex pathogenic for oysters.</title>
        <authorList>
            <person name="Mesnil A."/>
            <person name="Travers M.-A."/>
        </authorList>
    </citation>
    <scope>NUCLEOTIDE SEQUENCE</scope>
    <source>
        <strain evidence="1">19_064_11T1</strain>
    </source>
</reference>
<dbReference type="EMBL" id="JAKNBA010000003">
    <property type="protein sequence ID" value="MDE1241088.1"/>
    <property type="molecule type" value="Genomic_DNA"/>
</dbReference>
<accession>A0A9X4EUG9</accession>
<evidence type="ECO:0000313" key="1">
    <source>
        <dbReference type="EMBL" id="MDE1241088.1"/>
    </source>
</evidence>
<dbReference type="RefSeq" id="WP_274682565.1">
    <property type="nucleotide sequence ID" value="NZ_JAKNAW010000010.1"/>
</dbReference>
<comment type="caution">
    <text evidence="1">The sequence shown here is derived from an EMBL/GenBank/DDBJ whole genome shotgun (WGS) entry which is preliminary data.</text>
</comment>
<dbReference type="Proteomes" id="UP001140979">
    <property type="component" value="Unassembled WGS sequence"/>
</dbReference>
<evidence type="ECO:0000313" key="2">
    <source>
        <dbReference type="Proteomes" id="UP001140979"/>
    </source>
</evidence>
<sequence>MTANLSSIVNRVSLFKNEESNTNNNSSNSELDNRALFEKLDRDIDIVDNELNFMQQNNIQTLASVTLHQKEIALKMAVNIGSEALVAYMLAESMEAYSQQLLAISESTAGGLIGFTDAMKQMFESIFGDGSVDGTELEDAFQLALMDVIMHPENYNLTSQQMEDIQHFLEATGSGSHGVHEGYDGDRFAALVSDLFDTIQNQAPDGSLAKQILDALSQQYNCPQALQDQFANNWGTITDWQADWQAGQDLSPLMRMVILSSLLSGGELTVEEYQMIISGDLQDINQLINRLHPSINNIVDYINQEVDGWNIHIGSDPNHGFGMNYGSSEGVTSNYFNTLSENLPQRPLTDEEIKEINRIGDQVKMIQQTLKYWLQVVRDEQLSVARNI</sequence>
<proteinExistence type="predicted"/>
<dbReference type="AlphaFoldDB" id="A0A9X4EUG9"/>
<protein>
    <submittedName>
        <fullName evidence="1">Uncharacterized protein</fullName>
    </submittedName>
</protein>
<name>A0A9X4EUG9_9VIBR</name>